<dbReference type="SUPFAM" id="SSF103506">
    <property type="entry name" value="Mitochondrial carrier"/>
    <property type="match status" value="1"/>
</dbReference>
<evidence type="ECO:0000313" key="14">
    <source>
        <dbReference type="EnsemblMetazoa" id="PHUM615100-PA"/>
    </source>
</evidence>
<evidence type="ECO:0000256" key="8">
    <source>
        <dbReference type="ARBA" id="ARBA00023136"/>
    </source>
</evidence>
<keyword evidence="5" id="KW-0677">Repeat</keyword>
<reference evidence="13" key="1">
    <citation type="submission" date="2007-04" db="EMBL/GenBank/DDBJ databases">
        <title>Annotation of Pediculus humanus corporis strain USDA.</title>
        <authorList>
            <person name="Kirkness E."/>
            <person name="Hannick L."/>
            <person name="Hass B."/>
            <person name="Bruggner R."/>
            <person name="Lawson D."/>
            <person name="Bidwell S."/>
            <person name="Joardar V."/>
            <person name="Caler E."/>
            <person name="Walenz B."/>
            <person name="Inman J."/>
            <person name="Schobel S."/>
            <person name="Galinsky K."/>
            <person name="Amedeo P."/>
            <person name="Strausberg R."/>
        </authorList>
    </citation>
    <scope>NUCLEOTIDE SEQUENCE</scope>
    <source>
        <strain evidence="13">USDA</strain>
    </source>
</reference>
<dbReference type="InterPro" id="IPR023395">
    <property type="entry name" value="MCP_dom_sf"/>
</dbReference>
<evidence type="ECO:0000256" key="5">
    <source>
        <dbReference type="ARBA" id="ARBA00022737"/>
    </source>
</evidence>
<dbReference type="RefSeq" id="XP_002433136.1">
    <property type="nucleotide sequence ID" value="XM_002433091.1"/>
</dbReference>
<evidence type="ECO:0000256" key="11">
    <source>
        <dbReference type="RuleBase" id="RU000488"/>
    </source>
</evidence>
<dbReference type="HOGENOM" id="CLU_015166_5_1_1"/>
<dbReference type="InterPro" id="IPR018108">
    <property type="entry name" value="MCP_transmembrane"/>
</dbReference>
<evidence type="ECO:0000256" key="9">
    <source>
        <dbReference type="ARBA" id="ARBA00042640"/>
    </source>
</evidence>
<proteinExistence type="inferred from homology"/>
<keyword evidence="15" id="KW-1185">Reference proteome</keyword>
<dbReference type="FunFam" id="1.50.40.10:FF:000007">
    <property type="entry name" value="Mitochondrial tricarboxylate transport protein-like"/>
    <property type="match status" value="1"/>
</dbReference>
<keyword evidence="3 11" id="KW-0813">Transport</keyword>
<protein>
    <recommendedName>
        <fullName evidence="9">Citrate transport protein</fullName>
    </recommendedName>
</protein>
<feature type="transmembrane region" description="Helical" evidence="12">
    <location>
        <begin position="266"/>
        <end position="290"/>
    </location>
</feature>
<dbReference type="GeneID" id="8239797"/>
<keyword evidence="4 10" id="KW-0812">Transmembrane</keyword>
<dbReference type="EnsemblMetazoa" id="PHUM615100-RA">
    <property type="protein sequence ID" value="PHUM615100-PA"/>
    <property type="gene ID" value="PHUM615100"/>
</dbReference>
<evidence type="ECO:0000256" key="4">
    <source>
        <dbReference type="ARBA" id="ARBA00022692"/>
    </source>
</evidence>
<evidence type="ECO:0000313" key="15">
    <source>
        <dbReference type="Proteomes" id="UP000009046"/>
    </source>
</evidence>
<accession>E0W442</accession>
<name>E0W442_PEDHC</name>
<dbReference type="PROSITE" id="PS50920">
    <property type="entry name" value="SOLCAR"/>
    <property type="match status" value="3"/>
</dbReference>
<evidence type="ECO:0000256" key="7">
    <source>
        <dbReference type="ARBA" id="ARBA00023128"/>
    </source>
</evidence>
<dbReference type="KEGG" id="phu:Phum_PHUM615100"/>
<dbReference type="GO" id="GO:0071913">
    <property type="term" value="F:citrate secondary active transmembrane transporter activity"/>
    <property type="evidence" value="ECO:0007669"/>
    <property type="project" value="TreeGrafter"/>
</dbReference>
<dbReference type="GO" id="GO:0031966">
    <property type="term" value="C:mitochondrial membrane"/>
    <property type="evidence" value="ECO:0007669"/>
    <property type="project" value="UniProtKB-SubCell"/>
</dbReference>
<feature type="transmembrane region" description="Helical" evidence="12">
    <location>
        <begin position="204"/>
        <end position="224"/>
    </location>
</feature>
<dbReference type="Pfam" id="PF00153">
    <property type="entry name" value="Mito_carr"/>
    <property type="match status" value="3"/>
</dbReference>
<dbReference type="InParanoid" id="E0W442"/>
<evidence type="ECO:0000256" key="12">
    <source>
        <dbReference type="SAM" id="Phobius"/>
    </source>
</evidence>
<sequence>MSTFSKDNTGKALIAGCFSGICQISISYPIKLVKTELQLEEKLGKGKKYNGVIDCIQQTIKNHGILGLYRGLNVFLYGARSATTFAAFETLKTHYVDKDGKLSPKNRFLCGLFAGAFEAAVVNTPLEAVECKLIDDRRLGRSRFKGFLHGAVLIVKEEGVKSLYTGLFPSVLKQSGNQGIRFFVVGTLKSLYQKDNPNTPVPKIFVGFFGMVGGFISVFVTNPIDVVKTRMQGLNYKKYKNTIDCFIKICQNEGFYSFYRGVSPRLIRVCMEVSATFITICLFVSIIYYLTRLKKNFHRFEMNMYKS</sequence>
<gene>
    <name evidence="14" type="primary">8239797</name>
    <name evidence="13" type="ORF">Phum_PHUM615100</name>
</gene>
<evidence type="ECO:0000256" key="3">
    <source>
        <dbReference type="ARBA" id="ARBA00022448"/>
    </source>
</evidence>
<dbReference type="PANTHER" id="PTHR45788:SF4">
    <property type="entry name" value="TRICARBOXYLATE TRANSPORT PROTEIN, MITOCHONDRIAL"/>
    <property type="match status" value="1"/>
</dbReference>
<dbReference type="PANTHER" id="PTHR45788">
    <property type="entry name" value="SUCCINATE/FUMARATE MITOCHONDRIAL TRANSPORTER-RELATED"/>
    <property type="match status" value="1"/>
</dbReference>
<feature type="repeat" description="Solcar" evidence="10">
    <location>
        <begin position="7"/>
        <end position="94"/>
    </location>
</feature>
<dbReference type="STRING" id="121224.E0W442"/>
<dbReference type="CTD" id="8239797"/>
<dbReference type="OMA" id="GFVEACA"/>
<keyword evidence="6 12" id="KW-1133">Transmembrane helix</keyword>
<dbReference type="AlphaFoldDB" id="E0W442"/>
<dbReference type="VEuPathDB" id="VectorBase:PHUM615100"/>
<feature type="repeat" description="Solcar" evidence="10">
    <location>
        <begin position="106"/>
        <end position="191"/>
    </location>
</feature>
<keyword evidence="8 10" id="KW-0472">Membrane</keyword>
<dbReference type="eggNOG" id="KOG0756">
    <property type="taxonomic scope" value="Eukaryota"/>
</dbReference>
<comment type="subcellular location">
    <subcellularLocation>
        <location evidence="1">Mitochondrion membrane</location>
        <topology evidence="1">Multi-pass membrane protein</topology>
    </subcellularLocation>
</comment>
<dbReference type="InterPro" id="IPR049563">
    <property type="entry name" value="TXTP-like"/>
</dbReference>
<reference evidence="13" key="2">
    <citation type="submission" date="2007-04" db="EMBL/GenBank/DDBJ databases">
        <title>The genome of the human body louse.</title>
        <authorList>
            <consortium name="The Human Body Louse Genome Consortium"/>
            <person name="Kirkness E."/>
            <person name="Walenz B."/>
            <person name="Hass B."/>
            <person name="Bruggner R."/>
            <person name="Strausberg R."/>
        </authorList>
    </citation>
    <scope>NUCLEOTIDE SEQUENCE</scope>
    <source>
        <strain evidence="13">USDA</strain>
    </source>
</reference>
<dbReference type="OrthoDB" id="44467at2759"/>
<organism>
    <name type="scientific">Pediculus humanus subsp. corporis</name>
    <name type="common">Body louse</name>
    <dbReference type="NCBI Taxonomy" id="121224"/>
    <lineage>
        <taxon>Eukaryota</taxon>
        <taxon>Metazoa</taxon>
        <taxon>Ecdysozoa</taxon>
        <taxon>Arthropoda</taxon>
        <taxon>Hexapoda</taxon>
        <taxon>Insecta</taxon>
        <taxon>Pterygota</taxon>
        <taxon>Neoptera</taxon>
        <taxon>Paraneoptera</taxon>
        <taxon>Psocodea</taxon>
        <taxon>Troctomorpha</taxon>
        <taxon>Phthiraptera</taxon>
        <taxon>Anoplura</taxon>
        <taxon>Pediculidae</taxon>
        <taxon>Pediculus</taxon>
    </lineage>
</organism>
<dbReference type="EMBL" id="AAZO01007519">
    <property type="status" value="NOT_ANNOTATED_CDS"/>
    <property type="molecule type" value="Genomic_DNA"/>
</dbReference>
<reference evidence="14" key="3">
    <citation type="submission" date="2021-02" db="UniProtKB">
        <authorList>
            <consortium name="EnsemblMetazoa"/>
        </authorList>
    </citation>
    <scope>IDENTIFICATION</scope>
    <source>
        <strain evidence="14">USDA</strain>
    </source>
</reference>
<evidence type="ECO:0000256" key="6">
    <source>
        <dbReference type="ARBA" id="ARBA00022989"/>
    </source>
</evidence>
<keyword evidence="7" id="KW-0496">Mitochondrion</keyword>
<evidence type="ECO:0000313" key="13">
    <source>
        <dbReference type="EMBL" id="EEB20398.1"/>
    </source>
</evidence>
<dbReference type="Proteomes" id="UP000009046">
    <property type="component" value="Unassembled WGS sequence"/>
</dbReference>
<dbReference type="GO" id="GO:0006843">
    <property type="term" value="P:mitochondrial citrate transmembrane transport"/>
    <property type="evidence" value="ECO:0007669"/>
    <property type="project" value="TreeGrafter"/>
</dbReference>
<feature type="repeat" description="Solcar" evidence="10">
    <location>
        <begin position="201"/>
        <end position="286"/>
    </location>
</feature>
<evidence type="ECO:0000256" key="1">
    <source>
        <dbReference type="ARBA" id="ARBA00004225"/>
    </source>
</evidence>
<dbReference type="Gene3D" id="1.50.40.10">
    <property type="entry name" value="Mitochondrial carrier domain"/>
    <property type="match status" value="2"/>
</dbReference>
<evidence type="ECO:0000256" key="2">
    <source>
        <dbReference type="ARBA" id="ARBA00006375"/>
    </source>
</evidence>
<evidence type="ECO:0000256" key="10">
    <source>
        <dbReference type="PROSITE-ProRule" id="PRU00282"/>
    </source>
</evidence>
<dbReference type="EMBL" id="DS235886">
    <property type="protein sequence ID" value="EEB20398.1"/>
    <property type="molecule type" value="Genomic_DNA"/>
</dbReference>
<comment type="similarity">
    <text evidence="2 11">Belongs to the mitochondrial carrier (TC 2.A.29) family.</text>
</comment>